<dbReference type="PANTHER" id="PTHR18952:SF265">
    <property type="entry name" value="CARBONIC ANHYDRASE"/>
    <property type="match status" value="1"/>
</dbReference>
<evidence type="ECO:0000256" key="5">
    <source>
        <dbReference type="ARBA" id="ARBA00022525"/>
    </source>
</evidence>
<evidence type="ECO:0000256" key="10">
    <source>
        <dbReference type="ARBA" id="ARBA00048348"/>
    </source>
</evidence>
<name>A0A9D4MZB2_DREPO</name>
<evidence type="ECO:0000259" key="12">
    <source>
        <dbReference type="PROSITE" id="PS51144"/>
    </source>
</evidence>
<evidence type="ECO:0000313" key="14">
    <source>
        <dbReference type="Proteomes" id="UP000828390"/>
    </source>
</evidence>
<evidence type="ECO:0000256" key="8">
    <source>
        <dbReference type="ARBA" id="ARBA00023180"/>
    </source>
</evidence>
<evidence type="ECO:0000256" key="7">
    <source>
        <dbReference type="ARBA" id="ARBA00022833"/>
    </source>
</evidence>
<dbReference type="SUPFAM" id="SSF51069">
    <property type="entry name" value="Carbonic anhydrase"/>
    <property type="match status" value="1"/>
</dbReference>
<evidence type="ECO:0000256" key="4">
    <source>
        <dbReference type="ARBA" id="ARBA00012925"/>
    </source>
</evidence>
<comment type="cofactor">
    <cofactor evidence="11">
        <name>Zn(2+)</name>
        <dbReference type="ChEBI" id="CHEBI:29105"/>
    </cofactor>
</comment>
<dbReference type="EMBL" id="JAIWYP010000001">
    <property type="protein sequence ID" value="KAH3885053.1"/>
    <property type="molecule type" value="Genomic_DNA"/>
</dbReference>
<comment type="function">
    <text evidence="1 11">Reversible hydration of carbon dioxide.</text>
</comment>
<dbReference type="InterPro" id="IPR001148">
    <property type="entry name" value="CA_dom"/>
</dbReference>
<keyword evidence="11" id="KW-0732">Signal</keyword>
<evidence type="ECO:0000256" key="1">
    <source>
        <dbReference type="ARBA" id="ARBA00002904"/>
    </source>
</evidence>
<accession>A0A9D4MZB2</accession>
<evidence type="ECO:0000256" key="9">
    <source>
        <dbReference type="ARBA" id="ARBA00023239"/>
    </source>
</evidence>
<evidence type="ECO:0000256" key="2">
    <source>
        <dbReference type="ARBA" id="ARBA00004613"/>
    </source>
</evidence>
<dbReference type="EC" id="4.2.1.1" evidence="4 11"/>
<keyword evidence="6 11" id="KW-0479">Metal-binding</keyword>
<comment type="subcellular location">
    <subcellularLocation>
        <location evidence="2">Secreted</location>
    </subcellularLocation>
</comment>
<proteinExistence type="inferred from homology"/>
<keyword evidence="7 11" id="KW-0862">Zinc</keyword>
<dbReference type="GO" id="GO:0008270">
    <property type="term" value="F:zinc ion binding"/>
    <property type="evidence" value="ECO:0007669"/>
    <property type="project" value="UniProtKB-UniRule"/>
</dbReference>
<keyword evidence="5" id="KW-0964">Secreted</keyword>
<feature type="domain" description="Alpha-carbonic anhydrase" evidence="12">
    <location>
        <begin position="23"/>
        <end position="288"/>
    </location>
</feature>
<dbReference type="GO" id="GO:0004089">
    <property type="term" value="F:carbonate dehydratase activity"/>
    <property type="evidence" value="ECO:0007669"/>
    <property type="project" value="UniProtKB-UniRule"/>
</dbReference>
<comment type="caution">
    <text evidence="13">The sequence shown here is derived from an EMBL/GenBank/DDBJ whole genome shotgun (WGS) entry which is preliminary data.</text>
</comment>
<evidence type="ECO:0000256" key="3">
    <source>
        <dbReference type="ARBA" id="ARBA00010718"/>
    </source>
</evidence>
<dbReference type="PROSITE" id="PS00162">
    <property type="entry name" value="ALPHA_CA_1"/>
    <property type="match status" value="1"/>
</dbReference>
<keyword evidence="14" id="KW-1185">Reference proteome</keyword>
<dbReference type="FunFam" id="3.10.200.10:FF:000003">
    <property type="entry name" value="Carbonic anhydrase 12"/>
    <property type="match status" value="1"/>
</dbReference>
<dbReference type="Pfam" id="PF00194">
    <property type="entry name" value="Carb_anhydrase"/>
    <property type="match status" value="1"/>
</dbReference>
<reference evidence="13" key="1">
    <citation type="journal article" date="2019" name="bioRxiv">
        <title>The Genome of the Zebra Mussel, Dreissena polymorpha: A Resource for Invasive Species Research.</title>
        <authorList>
            <person name="McCartney M.A."/>
            <person name="Auch B."/>
            <person name="Kono T."/>
            <person name="Mallez S."/>
            <person name="Zhang Y."/>
            <person name="Obille A."/>
            <person name="Becker A."/>
            <person name="Abrahante J.E."/>
            <person name="Garbe J."/>
            <person name="Badalamenti J.P."/>
            <person name="Herman A."/>
            <person name="Mangelson H."/>
            <person name="Liachko I."/>
            <person name="Sullivan S."/>
            <person name="Sone E.D."/>
            <person name="Koren S."/>
            <person name="Silverstein K.A.T."/>
            <person name="Beckman K.B."/>
            <person name="Gohl D.M."/>
        </authorList>
    </citation>
    <scope>NUCLEOTIDE SEQUENCE</scope>
    <source>
        <strain evidence="13">Duluth1</strain>
        <tissue evidence="13">Whole animal</tissue>
    </source>
</reference>
<dbReference type="GO" id="GO:0005576">
    <property type="term" value="C:extracellular region"/>
    <property type="evidence" value="ECO:0007669"/>
    <property type="project" value="UniProtKB-SubCell"/>
</dbReference>
<keyword evidence="9 11" id="KW-0456">Lyase</keyword>
<organism evidence="13 14">
    <name type="scientific">Dreissena polymorpha</name>
    <name type="common">Zebra mussel</name>
    <name type="synonym">Mytilus polymorpha</name>
    <dbReference type="NCBI Taxonomy" id="45954"/>
    <lineage>
        <taxon>Eukaryota</taxon>
        <taxon>Metazoa</taxon>
        <taxon>Spiralia</taxon>
        <taxon>Lophotrochozoa</taxon>
        <taxon>Mollusca</taxon>
        <taxon>Bivalvia</taxon>
        <taxon>Autobranchia</taxon>
        <taxon>Heteroconchia</taxon>
        <taxon>Euheterodonta</taxon>
        <taxon>Imparidentia</taxon>
        <taxon>Neoheterodontei</taxon>
        <taxon>Myida</taxon>
        <taxon>Dreissenoidea</taxon>
        <taxon>Dreissenidae</taxon>
        <taxon>Dreissena</taxon>
    </lineage>
</organism>
<dbReference type="AlphaFoldDB" id="A0A9D4MZB2"/>
<dbReference type="InterPro" id="IPR018338">
    <property type="entry name" value="Carbonic_anhydrase_a-class_CS"/>
</dbReference>
<dbReference type="InterPro" id="IPR036398">
    <property type="entry name" value="CA_dom_sf"/>
</dbReference>
<dbReference type="SMART" id="SM01057">
    <property type="entry name" value="Carb_anhydrase"/>
    <property type="match status" value="1"/>
</dbReference>
<reference evidence="13" key="2">
    <citation type="submission" date="2020-11" db="EMBL/GenBank/DDBJ databases">
        <authorList>
            <person name="McCartney M.A."/>
            <person name="Auch B."/>
            <person name="Kono T."/>
            <person name="Mallez S."/>
            <person name="Becker A."/>
            <person name="Gohl D.M."/>
            <person name="Silverstein K.A.T."/>
            <person name="Koren S."/>
            <person name="Bechman K.B."/>
            <person name="Herman A."/>
            <person name="Abrahante J.E."/>
            <person name="Garbe J."/>
        </authorList>
    </citation>
    <scope>NUCLEOTIDE SEQUENCE</scope>
    <source>
        <strain evidence="13">Duluth1</strain>
        <tissue evidence="13">Whole animal</tissue>
    </source>
</reference>
<dbReference type="PANTHER" id="PTHR18952">
    <property type="entry name" value="CARBONIC ANHYDRASE"/>
    <property type="match status" value="1"/>
</dbReference>
<evidence type="ECO:0000256" key="6">
    <source>
        <dbReference type="ARBA" id="ARBA00022723"/>
    </source>
</evidence>
<dbReference type="CDD" id="cd00326">
    <property type="entry name" value="alpha_CA"/>
    <property type="match status" value="1"/>
</dbReference>
<dbReference type="PROSITE" id="PS51144">
    <property type="entry name" value="ALPHA_CA_2"/>
    <property type="match status" value="1"/>
</dbReference>
<evidence type="ECO:0000313" key="13">
    <source>
        <dbReference type="EMBL" id="KAH3885053.1"/>
    </source>
</evidence>
<keyword evidence="8" id="KW-0325">Glycoprotein</keyword>
<dbReference type="InterPro" id="IPR023561">
    <property type="entry name" value="Carbonic_anhydrase_a-class"/>
</dbReference>
<dbReference type="Gene3D" id="3.10.200.10">
    <property type="entry name" value="Alpha carbonic anhydrase"/>
    <property type="match status" value="1"/>
</dbReference>
<comment type="catalytic activity">
    <reaction evidence="10 11">
        <text>hydrogencarbonate + H(+) = CO2 + H2O</text>
        <dbReference type="Rhea" id="RHEA:10748"/>
        <dbReference type="ChEBI" id="CHEBI:15377"/>
        <dbReference type="ChEBI" id="CHEBI:15378"/>
        <dbReference type="ChEBI" id="CHEBI:16526"/>
        <dbReference type="ChEBI" id="CHEBI:17544"/>
        <dbReference type="EC" id="4.2.1.1"/>
    </reaction>
</comment>
<evidence type="ECO:0000256" key="11">
    <source>
        <dbReference type="RuleBase" id="RU367011"/>
    </source>
</evidence>
<gene>
    <name evidence="13" type="ORF">DPMN_009041</name>
</gene>
<dbReference type="Proteomes" id="UP000828390">
    <property type="component" value="Unassembled WGS sequence"/>
</dbReference>
<feature type="chain" id="PRO_5039750894" description="Carbonic anhydrase" evidence="11">
    <location>
        <begin position="20"/>
        <end position="331"/>
    </location>
</feature>
<sequence length="331" mass="37911">MTVVLLLCIIASQLTLVLSSAGNFWTYKGSLGADHWHLDYPHCGGIRQSPIDLQTRDVVVDQTYLSPLVFSGYDRVSNLFFRLENNGHTVQVGLNDKTMEITGGGLGATFVAEQFHFHWGAVDERGSEHSVNGRHFPMEMHIVHYNKKYGNFSSSVGKLDGLAVLGFFFEIGRFNEHFQEIIDHFGEIQFKTQSDQHFDINSIPMIDLMPARLTNYYRYHGSLTTPPCFESVTWTIFNETIEIAEEQLVEFRTTIFENDKSDGGVFMDISDDYRPVQCMFRRRLYASHPSLKYDMASPRENGNDGVSIQPTRLLFCMFLVCIWCILPFFSF</sequence>
<feature type="signal peptide" evidence="11">
    <location>
        <begin position="1"/>
        <end position="19"/>
    </location>
</feature>
<protein>
    <recommendedName>
        <fullName evidence="4 11">Carbonic anhydrase</fullName>
        <ecNumber evidence="4 11">4.2.1.1</ecNumber>
    </recommendedName>
</protein>
<comment type="similarity">
    <text evidence="3 11">Belongs to the alpha-carbonic anhydrase family.</text>
</comment>